<dbReference type="Proteomes" id="UP000566819">
    <property type="component" value="Unassembled WGS sequence"/>
</dbReference>
<evidence type="ECO:0000256" key="2">
    <source>
        <dbReference type="SAM" id="SignalP"/>
    </source>
</evidence>
<keyword evidence="4" id="KW-1185">Reference proteome</keyword>
<feature type="region of interest" description="Disordered" evidence="1">
    <location>
        <begin position="161"/>
        <end position="183"/>
    </location>
</feature>
<dbReference type="EMBL" id="JAAMPI010000753">
    <property type="protein sequence ID" value="KAF4628860.1"/>
    <property type="molecule type" value="Genomic_DNA"/>
</dbReference>
<sequence length="228" mass="22685">MHFVSVAVLFAGLLSRTFATPNPAPANQAGQRASYLALKSVMERATFLCTPVPAPVTCEKSCGPGNIECISFPNCFNPGAGETCCADGTYCNSGYYCVDSGCCPNGKSLAECEAKSTQATLAGGVASTSTSSVAFSTPKSSTSAIVLSSISSASKASTTAVTSVPTSTPKTSPTTAVTPTTNTTRGASSILSVATPTATAFIAGVGPQWKGDMVAVGGAVAVLVAAVL</sequence>
<name>A0A8H4W215_9HELO</name>
<keyword evidence="2" id="KW-0732">Signal</keyword>
<reference evidence="3 4" key="1">
    <citation type="submission" date="2020-03" db="EMBL/GenBank/DDBJ databases">
        <title>Draft Genome Sequence of Cudoniella acicularis.</title>
        <authorList>
            <person name="Buettner E."/>
            <person name="Kellner H."/>
        </authorList>
    </citation>
    <scope>NUCLEOTIDE SEQUENCE [LARGE SCALE GENOMIC DNA]</scope>
    <source>
        <strain evidence="3 4">DSM 108380</strain>
    </source>
</reference>
<evidence type="ECO:0000313" key="3">
    <source>
        <dbReference type="EMBL" id="KAF4628860.1"/>
    </source>
</evidence>
<organism evidence="3 4">
    <name type="scientific">Cudoniella acicularis</name>
    <dbReference type="NCBI Taxonomy" id="354080"/>
    <lineage>
        <taxon>Eukaryota</taxon>
        <taxon>Fungi</taxon>
        <taxon>Dikarya</taxon>
        <taxon>Ascomycota</taxon>
        <taxon>Pezizomycotina</taxon>
        <taxon>Leotiomycetes</taxon>
        <taxon>Helotiales</taxon>
        <taxon>Tricladiaceae</taxon>
        <taxon>Cudoniella</taxon>
    </lineage>
</organism>
<dbReference type="OrthoDB" id="5409186at2759"/>
<protein>
    <submittedName>
        <fullName evidence="3">Uncharacterized protein</fullName>
    </submittedName>
</protein>
<evidence type="ECO:0000313" key="4">
    <source>
        <dbReference type="Proteomes" id="UP000566819"/>
    </source>
</evidence>
<comment type="caution">
    <text evidence="3">The sequence shown here is derived from an EMBL/GenBank/DDBJ whole genome shotgun (WGS) entry which is preliminary data.</text>
</comment>
<feature type="chain" id="PRO_5034825801" evidence="2">
    <location>
        <begin position="20"/>
        <end position="228"/>
    </location>
</feature>
<evidence type="ECO:0000256" key="1">
    <source>
        <dbReference type="SAM" id="MobiDB-lite"/>
    </source>
</evidence>
<proteinExistence type="predicted"/>
<gene>
    <name evidence="3" type="ORF">G7Y89_g9291</name>
</gene>
<dbReference type="AlphaFoldDB" id="A0A8H4W215"/>
<feature type="signal peptide" evidence="2">
    <location>
        <begin position="1"/>
        <end position="19"/>
    </location>
</feature>
<accession>A0A8H4W215</accession>